<dbReference type="HOGENOM" id="CLU_3338644_0_0_2"/>
<dbReference type="EMBL" id="CP002818">
    <property type="protein sequence ID" value="AGE73273.1"/>
    <property type="molecule type" value="Genomic_DNA"/>
</dbReference>
<gene>
    <name evidence="1" type="ORF">SacRon12I_05145</name>
</gene>
<reference evidence="1 2" key="1">
    <citation type="journal article" date="2012" name="ISME J.">
        <title>Genomic evidence of rapid, global-scale gene flow in a Sulfolobus species.</title>
        <authorList>
            <person name="Mao D."/>
            <person name="Grogan D."/>
        </authorList>
    </citation>
    <scope>NUCLEOTIDE SEQUENCE [LARGE SCALE GENOMIC DNA]</scope>
    <source>
        <strain evidence="1 2">Ron12/I</strain>
    </source>
</reference>
<dbReference type="Proteomes" id="UP000011280">
    <property type="component" value="Chromosome"/>
</dbReference>
<proteinExistence type="predicted"/>
<dbReference type="AlphaFoldDB" id="M1IC24"/>
<accession>M1IC24</accession>
<evidence type="ECO:0000313" key="2">
    <source>
        <dbReference type="Proteomes" id="UP000011280"/>
    </source>
</evidence>
<sequence>MELKTETIRVKKRMLDLNSYKRSEIRSLKQFVSSRED</sequence>
<protein>
    <submittedName>
        <fullName evidence="1">Uncharacterized protein</fullName>
    </submittedName>
</protein>
<dbReference type="PATRIC" id="fig|1028567.7.peg.1013"/>
<dbReference type="KEGG" id="sacr:SacRon12I_05145"/>
<evidence type="ECO:0000313" key="1">
    <source>
        <dbReference type="EMBL" id="AGE73273.1"/>
    </source>
</evidence>
<name>M1IC24_9CREN</name>
<organism evidence="2">
    <name type="scientific">Sulfolobus acidocaldarius Ron12/I</name>
    <dbReference type="NCBI Taxonomy" id="1028567"/>
    <lineage>
        <taxon>Archaea</taxon>
        <taxon>Thermoproteota</taxon>
        <taxon>Thermoprotei</taxon>
        <taxon>Sulfolobales</taxon>
        <taxon>Sulfolobaceae</taxon>
        <taxon>Sulfolobus</taxon>
    </lineage>
</organism>